<sequence length="363" mass="39721">MINLRFRANEQNEIIIPKTMKAAYLQKPLEVSVENIEVPSVKGKEVLVKMMAIGICGSDVHYYAHGRIGNRLVQYPHIQGHECAGIVVAAGDEVTRFKIGDRVAIEPGVACLSCDYCKEGRYNLCPDVQFLSTPPVKGAFVQYLKHHENFLFEIPDSLSYEIATLAEPLSVGIHAVRRGNLKPGATVLITGMGPVGLMTVIAAKAFGATEIIVSDMEPLRLVAAKRLGATRAINFTEVDTNDVVNNVTSGQGVDMIIETSGNAKALQSAINMVRRGGTIVAIGFPAMEEVPLNVTKMLQNEIDLFTVYRYTNTYPLAIKILESMGNEIGHVITDRYSLEDINEAMKQAHTNRSGSLKVMVYPN</sequence>
<evidence type="ECO:0000259" key="8">
    <source>
        <dbReference type="SMART" id="SM00829"/>
    </source>
</evidence>
<dbReference type="FunFam" id="3.40.50.720:FF:000068">
    <property type="entry name" value="Sorbitol dehydrogenase"/>
    <property type="match status" value="1"/>
</dbReference>
<dbReference type="GO" id="GO:0008270">
    <property type="term" value="F:zinc ion binding"/>
    <property type="evidence" value="ECO:0007669"/>
    <property type="project" value="InterPro"/>
</dbReference>
<evidence type="ECO:0000256" key="7">
    <source>
        <dbReference type="RuleBase" id="RU361277"/>
    </source>
</evidence>
<evidence type="ECO:0000256" key="5">
    <source>
        <dbReference type="ARBA" id="ARBA00023002"/>
    </source>
</evidence>
<dbReference type="Gene3D" id="3.90.180.10">
    <property type="entry name" value="Medium-chain alcohol dehydrogenases, catalytic domain"/>
    <property type="match status" value="1"/>
</dbReference>
<keyword evidence="10" id="KW-1185">Reference proteome</keyword>
<dbReference type="GO" id="GO:0016616">
    <property type="term" value="F:oxidoreductase activity, acting on the CH-OH group of donors, NAD or NADP as acceptor"/>
    <property type="evidence" value="ECO:0007669"/>
    <property type="project" value="InterPro"/>
</dbReference>
<comment type="cofactor">
    <cofactor evidence="1 7">
        <name>Zn(2+)</name>
        <dbReference type="ChEBI" id="CHEBI:29105"/>
    </cofactor>
</comment>
<dbReference type="PANTHER" id="PTHR43161:SF9">
    <property type="entry name" value="SORBITOL DEHYDROGENASE"/>
    <property type="match status" value="1"/>
</dbReference>
<dbReference type="Pfam" id="PF00107">
    <property type="entry name" value="ADH_zinc_N"/>
    <property type="match status" value="1"/>
</dbReference>
<keyword evidence="5" id="KW-0560">Oxidoreductase</keyword>
<dbReference type="RefSeq" id="WP_003332876.1">
    <property type="nucleotide sequence ID" value="NZ_AJLR01000147.1"/>
</dbReference>
<reference evidence="9 10" key="1">
    <citation type="journal article" date="2012" name="Front. Microbiol.">
        <title>Redundancy and modularity in membrane-associated dissimilatory nitrate reduction in Bacillus.</title>
        <authorList>
            <person name="Heylen K."/>
            <person name="Keltjens J."/>
        </authorList>
    </citation>
    <scope>NUCLEOTIDE SEQUENCE [LARGE SCALE GENOMIC DNA]</scope>
    <source>
        <strain evidence="9 10">LMG 9581</strain>
    </source>
</reference>
<dbReference type="CDD" id="cd05285">
    <property type="entry name" value="sorbitol_DH"/>
    <property type="match status" value="1"/>
</dbReference>
<evidence type="ECO:0000256" key="2">
    <source>
        <dbReference type="ARBA" id="ARBA00008072"/>
    </source>
</evidence>
<comment type="similarity">
    <text evidence="2 7">Belongs to the zinc-containing alcohol dehydrogenase family.</text>
</comment>
<dbReference type="SUPFAM" id="SSF51735">
    <property type="entry name" value="NAD(P)-binding Rossmann-fold domains"/>
    <property type="match status" value="1"/>
</dbReference>
<organism evidence="9 10">
    <name type="scientific">Schinkia azotoformans LMG 9581</name>
    <dbReference type="NCBI Taxonomy" id="1131731"/>
    <lineage>
        <taxon>Bacteria</taxon>
        <taxon>Bacillati</taxon>
        <taxon>Bacillota</taxon>
        <taxon>Bacilli</taxon>
        <taxon>Bacillales</taxon>
        <taxon>Bacillaceae</taxon>
        <taxon>Calidifontibacillus/Schinkia group</taxon>
        <taxon>Schinkia</taxon>
    </lineage>
</organism>
<gene>
    <name evidence="9" type="ORF">BAZO_18381</name>
</gene>
<dbReference type="InterPro" id="IPR045306">
    <property type="entry name" value="SDH-like"/>
</dbReference>
<dbReference type="EMBL" id="AJLR01000147">
    <property type="protein sequence ID" value="EKN63247.1"/>
    <property type="molecule type" value="Genomic_DNA"/>
</dbReference>
<keyword evidence="4 7" id="KW-0862">Zinc</keyword>
<evidence type="ECO:0000256" key="4">
    <source>
        <dbReference type="ARBA" id="ARBA00022833"/>
    </source>
</evidence>
<evidence type="ECO:0000313" key="10">
    <source>
        <dbReference type="Proteomes" id="UP000006315"/>
    </source>
</evidence>
<dbReference type="GeneID" id="89468776"/>
<dbReference type="PROSITE" id="PS00059">
    <property type="entry name" value="ADH_ZINC"/>
    <property type="match status" value="1"/>
</dbReference>
<proteinExistence type="inferred from homology"/>
<dbReference type="InterPro" id="IPR002328">
    <property type="entry name" value="ADH_Zn_CS"/>
</dbReference>
<dbReference type="SUPFAM" id="SSF50129">
    <property type="entry name" value="GroES-like"/>
    <property type="match status" value="1"/>
</dbReference>
<accession>K6CSM5</accession>
<protein>
    <submittedName>
        <fullName evidence="9">Alcohol dehydrogenase</fullName>
    </submittedName>
</protein>
<feature type="domain" description="Enoyl reductase (ER)" evidence="8">
    <location>
        <begin position="32"/>
        <end position="360"/>
    </location>
</feature>
<dbReference type="InterPro" id="IPR011032">
    <property type="entry name" value="GroES-like_sf"/>
</dbReference>
<dbReference type="InterPro" id="IPR013149">
    <property type="entry name" value="ADH-like_C"/>
</dbReference>
<name>K6CSM5_SCHAZ</name>
<dbReference type="InterPro" id="IPR013154">
    <property type="entry name" value="ADH-like_N"/>
</dbReference>
<dbReference type="PATRIC" id="fig|1131731.3.peg.3749"/>
<dbReference type="SMART" id="SM00829">
    <property type="entry name" value="PKS_ER"/>
    <property type="match status" value="1"/>
</dbReference>
<dbReference type="Gene3D" id="3.40.50.720">
    <property type="entry name" value="NAD(P)-binding Rossmann-like Domain"/>
    <property type="match status" value="1"/>
</dbReference>
<dbReference type="InterPro" id="IPR036291">
    <property type="entry name" value="NAD(P)-bd_dom_sf"/>
</dbReference>
<evidence type="ECO:0000256" key="1">
    <source>
        <dbReference type="ARBA" id="ARBA00001947"/>
    </source>
</evidence>
<dbReference type="STRING" id="1131731.BAZO_18381"/>
<dbReference type="PANTHER" id="PTHR43161">
    <property type="entry name" value="SORBITOL DEHYDROGENASE"/>
    <property type="match status" value="1"/>
</dbReference>
<evidence type="ECO:0000256" key="3">
    <source>
        <dbReference type="ARBA" id="ARBA00022723"/>
    </source>
</evidence>
<comment type="caution">
    <text evidence="9">The sequence shown here is derived from an EMBL/GenBank/DDBJ whole genome shotgun (WGS) entry which is preliminary data.</text>
</comment>
<dbReference type="AlphaFoldDB" id="K6CSM5"/>
<keyword evidence="6" id="KW-0520">NAD</keyword>
<dbReference type="Pfam" id="PF08240">
    <property type="entry name" value="ADH_N"/>
    <property type="match status" value="1"/>
</dbReference>
<keyword evidence="3 7" id="KW-0479">Metal-binding</keyword>
<dbReference type="InterPro" id="IPR020843">
    <property type="entry name" value="ER"/>
</dbReference>
<evidence type="ECO:0000256" key="6">
    <source>
        <dbReference type="ARBA" id="ARBA00023027"/>
    </source>
</evidence>
<evidence type="ECO:0000313" key="9">
    <source>
        <dbReference type="EMBL" id="EKN63247.1"/>
    </source>
</evidence>
<dbReference type="Proteomes" id="UP000006315">
    <property type="component" value="Unassembled WGS sequence"/>
</dbReference>